<name>A0A369V293_9ACTN</name>
<dbReference type="AlphaFoldDB" id="A0A369V293"/>
<keyword evidence="1" id="KW-1133">Transmembrane helix</keyword>
<dbReference type="RefSeq" id="WP_114530583.1">
    <property type="nucleotide sequence ID" value="NZ_JBHYWK010000007.1"/>
</dbReference>
<evidence type="ECO:0000313" key="2">
    <source>
        <dbReference type="EMBL" id="RDD86827.1"/>
    </source>
</evidence>
<reference evidence="2 3" key="1">
    <citation type="submission" date="2018-07" db="EMBL/GenBank/DDBJ databases">
        <title>Genome guided investigation of antibiotics producing actinomycetales strain isolated from a Macau mangrove ecosystem.</title>
        <authorList>
            <person name="Hu D."/>
        </authorList>
    </citation>
    <scope>NUCLEOTIDE SEQUENCE [LARGE SCALE GENOMIC DNA]</scope>
    <source>
        <strain evidence="2 3">2297</strain>
    </source>
</reference>
<evidence type="ECO:0000313" key="3">
    <source>
        <dbReference type="Proteomes" id="UP000253742"/>
    </source>
</evidence>
<keyword evidence="1" id="KW-0472">Membrane</keyword>
<organism evidence="2 3">
    <name type="scientific">Streptomyces parvulus</name>
    <dbReference type="NCBI Taxonomy" id="146923"/>
    <lineage>
        <taxon>Bacteria</taxon>
        <taxon>Bacillati</taxon>
        <taxon>Actinomycetota</taxon>
        <taxon>Actinomycetes</taxon>
        <taxon>Kitasatosporales</taxon>
        <taxon>Streptomycetaceae</taxon>
        <taxon>Streptomyces</taxon>
    </lineage>
</organism>
<feature type="transmembrane region" description="Helical" evidence="1">
    <location>
        <begin position="51"/>
        <end position="69"/>
    </location>
</feature>
<dbReference type="EMBL" id="QQBH01000015">
    <property type="protein sequence ID" value="RDD86827.1"/>
    <property type="molecule type" value="Genomic_DNA"/>
</dbReference>
<gene>
    <name evidence="2" type="ORF">DVZ84_22240</name>
</gene>
<evidence type="ECO:0000256" key="1">
    <source>
        <dbReference type="SAM" id="Phobius"/>
    </source>
</evidence>
<accession>A0A369V293</accession>
<proteinExistence type="predicted"/>
<protein>
    <submittedName>
        <fullName evidence="2">Uncharacterized protein</fullName>
    </submittedName>
</protein>
<dbReference type="Proteomes" id="UP000253742">
    <property type="component" value="Unassembled WGS sequence"/>
</dbReference>
<sequence length="85" mass="8727">MKRAPLVLRQALTAGALVTGVLAVAGGLPLAARFGDLLSQVLFRGMYYGPVLSRLLLVVVGVAALGFGLHRGLRALASATGTTPR</sequence>
<keyword evidence="1" id="KW-0812">Transmembrane</keyword>
<comment type="caution">
    <text evidence="2">The sequence shown here is derived from an EMBL/GenBank/DDBJ whole genome shotgun (WGS) entry which is preliminary data.</text>
</comment>